<name>A0A0X1KU95_9THEM</name>
<dbReference type="PATRIC" id="fig|1123384.7.peg.1549"/>
<dbReference type="STRING" id="1123384.AJ81_07720"/>
<dbReference type="KEGG" id="phy:AJ81_07720"/>
<evidence type="ECO:0000313" key="3">
    <source>
        <dbReference type="EMBL" id="AJC74844.1"/>
    </source>
</evidence>
<dbReference type="AlphaFoldDB" id="A0A0X1KU95"/>
<protein>
    <recommendedName>
        <fullName evidence="2">Chemotaxis phosphatase CheX-like domain-containing protein</fullName>
    </recommendedName>
</protein>
<dbReference type="GO" id="GO:0006935">
    <property type="term" value="P:chemotaxis"/>
    <property type="evidence" value="ECO:0007669"/>
    <property type="project" value="UniProtKB-KW"/>
</dbReference>
<dbReference type="PANTHER" id="PTHR39452">
    <property type="entry name" value="CHEY-P PHOSPHATASE CHEX"/>
    <property type="match status" value="1"/>
</dbReference>
<dbReference type="Gene3D" id="3.40.1550.10">
    <property type="entry name" value="CheC-like"/>
    <property type="match status" value="1"/>
</dbReference>
<dbReference type="PaxDb" id="1123384-AJ81_07720"/>
<dbReference type="InterPro" id="IPR028051">
    <property type="entry name" value="CheX-like_dom"/>
</dbReference>
<evidence type="ECO:0000259" key="2">
    <source>
        <dbReference type="Pfam" id="PF13690"/>
    </source>
</evidence>
<dbReference type="EMBL" id="CP007141">
    <property type="protein sequence ID" value="AJC74844.1"/>
    <property type="molecule type" value="Genomic_DNA"/>
</dbReference>
<dbReference type="CDD" id="cd17906">
    <property type="entry name" value="CheX"/>
    <property type="match status" value="1"/>
</dbReference>
<reference evidence="3 4" key="1">
    <citation type="submission" date="2014-01" db="EMBL/GenBank/DDBJ databases">
        <title>Genome sequencing of Thermotog hypogea.</title>
        <authorList>
            <person name="Zhang X."/>
            <person name="Alvare G."/>
            <person name="Fristensky B."/>
            <person name="Chen L."/>
            <person name="Suen T."/>
            <person name="Chen Q."/>
            <person name="Ma K."/>
        </authorList>
    </citation>
    <scope>NUCLEOTIDE SEQUENCE [LARGE SCALE GENOMIC DNA]</scope>
    <source>
        <strain evidence="3 4">DSM 11164</strain>
    </source>
</reference>
<keyword evidence="1" id="KW-0145">Chemotaxis</keyword>
<accession>A0A0X1KU95</accession>
<dbReference type="SUPFAM" id="SSF103039">
    <property type="entry name" value="CheC-like"/>
    <property type="match status" value="1"/>
</dbReference>
<dbReference type="OrthoDB" id="9788100at2"/>
<evidence type="ECO:0000256" key="1">
    <source>
        <dbReference type="ARBA" id="ARBA00022500"/>
    </source>
</evidence>
<proteinExistence type="predicted"/>
<dbReference type="InterPro" id="IPR028976">
    <property type="entry name" value="CheC-like_sf"/>
</dbReference>
<dbReference type="RefSeq" id="WP_031504173.1">
    <property type="nucleotide sequence ID" value="NC_022795.1"/>
</dbReference>
<dbReference type="Pfam" id="PF13690">
    <property type="entry name" value="CheX"/>
    <property type="match status" value="1"/>
</dbReference>
<sequence>MDKSIEKLVLESFIKSMCSVYKNLTNKELIIKGVEKMMSPAFKYSGAVTIVGFSGMISGRMIVAMPKELSAIVYEALGGEQPSDDDLLLAVGEFGNMVAGNAITRINNHLKDANVRLSPPSSFLGKDLTFFNFKMNAHNILFESEGLVSRLNIALKEV</sequence>
<organism evidence="3 4">
    <name type="scientific">Pseudothermotoga hypogea DSM 11164 = NBRC 106472</name>
    <dbReference type="NCBI Taxonomy" id="1123384"/>
    <lineage>
        <taxon>Bacteria</taxon>
        <taxon>Thermotogati</taxon>
        <taxon>Thermotogota</taxon>
        <taxon>Thermotogae</taxon>
        <taxon>Thermotogales</taxon>
        <taxon>Thermotogaceae</taxon>
        <taxon>Pseudothermotoga</taxon>
    </lineage>
</organism>
<dbReference type="PANTHER" id="PTHR39452:SF1">
    <property type="entry name" value="CHEY-P PHOSPHATASE CHEX"/>
    <property type="match status" value="1"/>
</dbReference>
<keyword evidence="4" id="KW-1185">Reference proteome</keyword>
<evidence type="ECO:0000313" key="4">
    <source>
        <dbReference type="Proteomes" id="UP000077469"/>
    </source>
</evidence>
<dbReference type="Proteomes" id="UP000077469">
    <property type="component" value="Chromosome"/>
</dbReference>
<gene>
    <name evidence="3" type="ORF">AJ81_07720</name>
</gene>
<feature type="domain" description="Chemotaxis phosphatase CheX-like" evidence="2">
    <location>
        <begin position="49"/>
        <end position="130"/>
    </location>
</feature>
<dbReference type="InterPro" id="IPR038756">
    <property type="entry name" value="CheX-like"/>
</dbReference>